<dbReference type="Proteomes" id="UP001321763">
    <property type="component" value="Chromosome"/>
</dbReference>
<gene>
    <name evidence="4" type="ORF">DP130_01365</name>
    <name evidence="3" type="ORF">K234311028_08880</name>
</gene>
<dbReference type="RefSeq" id="WP_035110069.1">
    <property type="nucleotide sequence ID" value="NZ_AP026804.1"/>
</dbReference>
<dbReference type="EMBL" id="QMAP01000001">
    <property type="protein sequence ID" value="RXI50647.1"/>
    <property type="molecule type" value="Genomic_DNA"/>
</dbReference>
<dbReference type="HAMAP" id="MF_01448">
    <property type="entry name" value="UPF0473"/>
    <property type="match status" value="1"/>
</dbReference>
<evidence type="ECO:0000313" key="6">
    <source>
        <dbReference type="Proteomes" id="UP001321763"/>
    </source>
</evidence>
<comment type="similarity">
    <text evidence="1 2">Belongs to the UPF0473 family.</text>
</comment>
<evidence type="ECO:0000313" key="4">
    <source>
        <dbReference type="EMBL" id="RXI50647.1"/>
    </source>
</evidence>
<evidence type="ECO:0000256" key="2">
    <source>
        <dbReference type="HAMAP-Rule" id="MF_01448"/>
    </source>
</evidence>
<dbReference type="Proteomes" id="UP000290921">
    <property type="component" value="Unassembled WGS sequence"/>
</dbReference>
<evidence type="ECO:0000313" key="5">
    <source>
        <dbReference type="Proteomes" id="UP000290921"/>
    </source>
</evidence>
<organism evidence="4 5">
    <name type="scientific">Clostridium tetani</name>
    <dbReference type="NCBI Taxonomy" id="1513"/>
    <lineage>
        <taxon>Bacteria</taxon>
        <taxon>Bacillati</taxon>
        <taxon>Bacillota</taxon>
        <taxon>Clostridia</taxon>
        <taxon>Eubacteriales</taxon>
        <taxon>Clostridiaceae</taxon>
        <taxon>Clostridium</taxon>
    </lineage>
</organism>
<dbReference type="GeneID" id="24255158"/>
<reference evidence="3 6" key="2">
    <citation type="submission" date="2022-09" db="EMBL/GenBank/DDBJ databases">
        <title>complete genome sequences of Clostridium tetani str. KHSU-234311-028 isolated from soil.</title>
        <authorList>
            <person name="Sekizuka T."/>
            <person name="Shitada C."/>
            <person name="Takahashi M."/>
            <person name="Kuroda M."/>
        </authorList>
    </citation>
    <scope>NUCLEOTIDE SEQUENCE [LARGE SCALE GENOMIC DNA]</scope>
    <source>
        <strain evidence="3 6">KHSU-234311-028</strain>
    </source>
</reference>
<protein>
    <recommendedName>
        <fullName evidence="2">UPF0473 protein DP130_01365</fullName>
    </recommendedName>
</protein>
<dbReference type="InterPro" id="IPR009711">
    <property type="entry name" value="UPF0473"/>
</dbReference>
<name>A0A4Q0VH55_CLOTA</name>
<dbReference type="Pfam" id="PF06949">
    <property type="entry name" value="DUF1292"/>
    <property type="match status" value="1"/>
</dbReference>
<proteinExistence type="inferred from homology"/>
<accession>A0A4Q0VH55</accession>
<dbReference type="PANTHER" id="PTHR40066:SF1">
    <property type="entry name" value="UPF0473 PROTEIN CBO2561_CLC_2432"/>
    <property type="match status" value="1"/>
</dbReference>
<dbReference type="EMBL" id="AP026818">
    <property type="protein sequence ID" value="BDR80642.1"/>
    <property type="molecule type" value="Genomic_DNA"/>
</dbReference>
<reference evidence="4 5" key="1">
    <citation type="submission" date="2018-06" db="EMBL/GenBank/DDBJ databases">
        <title>Genome conservation of Clostridium tetani.</title>
        <authorList>
            <person name="Bruggemann H."/>
            <person name="Popoff M.R."/>
        </authorList>
    </citation>
    <scope>NUCLEOTIDE SEQUENCE [LARGE SCALE GENOMIC DNA]</scope>
    <source>
        <strain evidence="4 5">2017.061</strain>
    </source>
</reference>
<evidence type="ECO:0000313" key="3">
    <source>
        <dbReference type="EMBL" id="BDR80642.1"/>
    </source>
</evidence>
<dbReference type="AlphaFoldDB" id="A0A4Q0VH55"/>
<evidence type="ECO:0000256" key="1">
    <source>
        <dbReference type="ARBA" id="ARBA00008439"/>
    </source>
</evidence>
<sequence>MENDVTHITLVDEDGKDIDFEVITKLDIEDNEYVIVIPENEDTDEAMALKIDIDDEGNDVLATIDDEEEFALVLEAYETLFNEEGYELN</sequence>
<dbReference type="PANTHER" id="PTHR40066">
    <property type="entry name" value="UPF0473 PROTEIN CBO2561/CLC_2432"/>
    <property type="match status" value="1"/>
</dbReference>